<feature type="repeat" description="ANK" evidence="3">
    <location>
        <begin position="810"/>
        <end position="842"/>
    </location>
</feature>
<dbReference type="Pfam" id="PF24883">
    <property type="entry name" value="NPHP3_N"/>
    <property type="match status" value="1"/>
</dbReference>
<dbReference type="STRING" id="5514.A0A395S2P2"/>
<reference evidence="7 8" key="1">
    <citation type="journal article" date="2018" name="PLoS Pathog.">
        <title>Evolution of structural diversity of trichothecenes, a family of toxins produced by plant pathogenic and entomopathogenic fungi.</title>
        <authorList>
            <person name="Proctor R.H."/>
            <person name="McCormick S.P."/>
            <person name="Kim H.S."/>
            <person name="Cardoza R.E."/>
            <person name="Stanley A.M."/>
            <person name="Lindo L."/>
            <person name="Kelly A."/>
            <person name="Brown D.W."/>
            <person name="Lee T."/>
            <person name="Vaughan M.M."/>
            <person name="Alexander N.J."/>
            <person name="Busman M."/>
            <person name="Gutierrez S."/>
        </authorList>
    </citation>
    <scope>NUCLEOTIDE SEQUENCE [LARGE SCALE GENOMIC DNA]</scope>
    <source>
        <strain evidence="7 8">NRRL 3299</strain>
    </source>
</reference>
<proteinExistence type="predicted"/>
<dbReference type="InterPro" id="IPR002110">
    <property type="entry name" value="Ankyrin_rpt"/>
</dbReference>
<feature type="compositionally biased region" description="Polar residues" evidence="4">
    <location>
        <begin position="47"/>
        <end position="63"/>
    </location>
</feature>
<dbReference type="PROSITE" id="PS50297">
    <property type="entry name" value="ANK_REP_REGION"/>
    <property type="match status" value="3"/>
</dbReference>
<dbReference type="PROSITE" id="PS50015">
    <property type="entry name" value="SAP_B"/>
    <property type="match status" value="1"/>
</dbReference>
<evidence type="ECO:0000256" key="1">
    <source>
        <dbReference type="ARBA" id="ARBA00022737"/>
    </source>
</evidence>
<dbReference type="AlphaFoldDB" id="A0A395S2P2"/>
<comment type="caution">
    <text evidence="7">The sequence shown here is derived from an EMBL/GenBank/DDBJ whole genome shotgun (WGS) entry which is preliminary data.</text>
</comment>
<accession>A0A395S2P2</accession>
<dbReference type="Proteomes" id="UP000266152">
    <property type="component" value="Unassembled WGS sequence"/>
</dbReference>
<dbReference type="PANTHER" id="PTHR10039:SF17">
    <property type="entry name" value="FUNGAL STAND N-TERMINAL GOODBYE DOMAIN-CONTAINING PROTEIN-RELATED"/>
    <property type="match status" value="1"/>
</dbReference>
<keyword evidence="3" id="KW-0040">ANK repeat</keyword>
<evidence type="ECO:0000256" key="2">
    <source>
        <dbReference type="ARBA" id="ARBA00023157"/>
    </source>
</evidence>
<feature type="region of interest" description="Disordered" evidence="4">
    <location>
        <begin position="44"/>
        <end position="70"/>
    </location>
</feature>
<dbReference type="SMART" id="SM00248">
    <property type="entry name" value="ANK"/>
    <property type="match status" value="5"/>
</dbReference>
<organism evidence="7 8">
    <name type="scientific">Fusarium sporotrichioides</name>
    <dbReference type="NCBI Taxonomy" id="5514"/>
    <lineage>
        <taxon>Eukaryota</taxon>
        <taxon>Fungi</taxon>
        <taxon>Dikarya</taxon>
        <taxon>Ascomycota</taxon>
        <taxon>Pezizomycotina</taxon>
        <taxon>Sordariomycetes</taxon>
        <taxon>Hypocreomycetidae</taxon>
        <taxon>Hypocreales</taxon>
        <taxon>Nectriaceae</taxon>
        <taxon>Fusarium</taxon>
    </lineage>
</organism>
<dbReference type="InterPro" id="IPR027417">
    <property type="entry name" value="P-loop_NTPase"/>
</dbReference>
<evidence type="ECO:0000259" key="5">
    <source>
        <dbReference type="PROSITE" id="PS50015"/>
    </source>
</evidence>
<evidence type="ECO:0000313" key="7">
    <source>
        <dbReference type="EMBL" id="RGP66319.1"/>
    </source>
</evidence>
<gene>
    <name evidence="7" type="ORF">FSPOR_6697</name>
</gene>
<dbReference type="Pfam" id="PF12796">
    <property type="entry name" value="Ank_2"/>
    <property type="match status" value="2"/>
</dbReference>
<evidence type="ECO:0000259" key="6">
    <source>
        <dbReference type="PROSITE" id="PS50837"/>
    </source>
</evidence>
<dbReference type="InterPro" id="IPR036770">
    <property type="entry name" value="Ankyrin_rpt-contain_sf"/>
</dbReference>
<keyword evidence="1" id="KW-0677">Repeat</keyword>
<feature type="repeat" description="ANK" evidence="3">
    <location>
        <begin position="910"/>
        <end position="942"/>
    </location>
</feature>
<dbReference type="SUPFAM" id="SSF52540">
    <property type="entry name" value="P-loop containing nucleoside triphosphate hydrolases"/>
    <property type="match status" value="1"/>
</dbReference>
<name>A0A395S2P2_FUSSP</name>
<feature type="domain" description="NACHT" evidence="6">
    <location>
        <begin position="284"/>
        <end position="436"/>
    </location>
</feature>
<feature type="repeat" description="ANK" evidence="3">
    <location>
        <begin position="777"/>
        <end position="809"/>
    </location>
</feature>
<dbReference type="InterPro" id="IPR056884">
    <property type="entry name" value="NPHP3-like_N"/>
</dbReference>
<protein>
    <submittedName>
        <fullName evidence="7">Ankyrin repeat</fullName>
    </submittedName>
</protein>
<dbReference type="InterPro" id="IPR008139">
    <property type="entry name" value="SaposinB_dom"/>
</dbReference>
<dbReference type="PROSITE" id="PS50837">
    <property type="entry name" value="NACHT"/>
    <property type="match status" value="1"/>
</dbReference>
<evidence type="ECO:0000256" key="3">
    <source>
        <dbReference type="PROSITE-ProRule" id="PRU00023"/>
    </source>
</evidence>
<evidence type="ECO:0000313" key="8">
    <source>
        <dbReference type="Proteomes" id="UP000266152"/>
    </source>
</evidence>
<dbReference type="PANTHER" id="PTHR10039">
    <property type="entry name" value="AMELOGENIN"/>
    <property type="match status" value="1"/>
</dbReference>
<feature type="domain" description="Saposin B-type" evidence="5">
    <location>
        <begin position="790"/>
        <end position="884"/>
    </location>
</feature>
<dbReference type="Gene3D" id="1.25.40.20">
    <property type="entry name" value="Ankyrin repeat-containing domain"/>
    <property type="match status" value="2"/>
</dbReference>
<sequence>MAHSKPSTKGDGGCFSLLSCCFRTQQKDQHLPLENQKLATGAAISPAEQSQLATSPSRLSPISSAIGPKDLEGTKDLWQEAFDQLGNTSEKKSVNANVSPSCEKFDINELIGLIESHEEKFKEKSVKITIGNQDIFWRDCAKRTVSCIKSCGDIAMPFAPAPSSIVWSAVKVLLDAHVGQCEHLIAILGCAEKALRLEQSVAQNQEVQERLQSLQERICYLDTGVSEILGNIEDQKMREALNYISDIHFGNQHLERTKTRTEGTGKWLLKDETFCEWENTSSSALLWLKGYAGAGKSTLASHVVDRYRNNDRRNNVPIDEGFAFFYFRKTDQDDGDRMLNVLRSFVRQLAIIPNHPKKMVAFLIKRYQDMEKIKQPFDKKLCEESLLQLVHLLPRTVIVLDGLDEFDKEDMKTIMETMVKLLKESRRPLKMFISSRDRSDIRSSLSNAGSMLATIAIADKNEPDIEKFVKQRVKEIGEDWGQEVRDEVEKRLCTESGGMFRWAFLQVEQLKELGSDDAVMNRIGRLSKDLEQAYDELYKKDDPVDQMYLKRAVQWTMHAFQPLTTEELLAAVRFETSDNNGCIELRTLGSLSERQLETLCRYLIVKDVEGNWKFPHASVQEYFLDKHEGWAGQTGKAEMAKLSLLLVRKANREHQDHGFAITTGSESIAADPVGSLRMYVSQYWFSYVKTIQFDIEQYPKISQLLQHFMVDGEEQYQNWTEYYPETRPDSWTGVIMMGDLQPTDMTVLGLVVLGILPAAMQWGRDLLEAKLEFTNENGYSILSLAAKYGHDSLCSQLIGLGSDINKIIDGGDSALQQALKKGNKTCAVTLLEHGADPNLGTDRHSLCDVIMHCYDKELLDLLLDKGANPEALCRICAWNCALMAAAARGNTEAAVALMDAGARVDFPGGELGTPLLQAARSGSLKIAKLLISCEADVNIRTGEKYGGVLAAAFAHGRSEVLTYLIEEANADPYRMISDLAAKKPVVTDLYRKERKEMAIYLFTSHHLEVNDSRLQEIVNMPELRIAEPLREIIEIAKQNRARK</sequence>
<keyword evidence="8" id="KW-1185">Reference proteome</keyword>
<evidence type="ECO:0000256" key="4">
    <source>
        <dbReference type="SAM" id="MobiDB-lite"/>
    </source>
</evidence>
<dbReference type="SUPFAM" id="SSF48403">
    <property type="entry name" value="Ankyrin repeat"/>
    <property type="match status" value="1"/>
</dbReference>
<dbReference type="InterPro" id="IPR007111">
    <property type="entry name" value="NACHT_NTPase"/>
</dbReference>
<keyword evidence="2" id="KW-1015">Disulfide bond</keyword>
<dbReference type="Gene3D" id="3.40.50.300">
    <property type="entry name" value="P-loop containing nucleotide triphosphate hydrolases"/>
    <property type="match status" value="1"/>
</dbReference>
<dbReference type="PROSITE" id="PS50088">
    <property type="entry name" value="ANK_REPEAT"/>
    <property type="match status" value="3"/>
</dbReference>
<dbReference type="EMBL" id="PXOF01000094">
    <property type="protein sequence ID" value="RGP66319.1"/>
    <property type="molecule type" value="Genomic_DNA"/>
</dbReference>